<organism evidence="2 3">
    <name type="scientific">Entamoeba nuttalli</name>
    <dbReference type="NCBI Taxonomy" id="412467"/>
    <lineage>
        <taxon>Eukaryota</taxon>
        <taxon>Amoebozoa</taxon>
        <taxon>Evosea</taxon>
        <taxon>Archamoebae</taxon>
        <taxon>Mastigamoebida</taxon>
        <taxon>Entamoebidae</taxon>
        <taxon>Entamoeba</taxon>
    </lineage>
</organism>
<proteinExistence type="predicted"/>
<name>A0ABQ0D996_9EUKA</name>
<protein>
    <submittedName>
        <fullName evidence="2">Uncharacterized protein</fullName>
    </submittedName>
</protein>
<feature type="coiled-coil region" evidence="1">
    <location>
        <begin position="11"/>
        <end position="45"/>
    </location>
</feature>
<sequence length="256" mass="30830">MTKIFKFHAESERKRSEVNNLTQQLLFLKDKLSKSENKNTQEEKKKDEVTYNITDSSETQIVNDLTPNVVVADEISSSEDDLPKKRKLTQKSIEEMDIQHKNITTLELDNQKMEEIIERLIQEIGIKVNDINEYKEVIKKTFKIKNENKREINRIMEEEIIKHQWKDNELKEIISEMNKKEEIEEDEVMKIFKEEMKEQEDVQFINYYYNKKKVHQIINNINKYEIIINTLDDYYHYIKSVASTINIINKYKQERS</sequence>
<dbReference type="EMBL" id="BAAFRS010000032">
    <property type="protein sequence ID" value="GAB1219420.1"/>
    <property type="molecule type" value="Genomic_DNA"/>
</dbReference>
<keyword evidence="1" id="KW-0175">Coiled coil</keyword>
<gene>
    <name evidence="2" type="ORF">ENUP19_0032G0003</name>
</gene>
<reference evidence="2 3" key="1">
    <citation type="journal article" date="2019" name="PLoS Negl. Trop. Dis.">
        <title>Whole genome sequencing of Entamoeba nuttalli reveals mammalian host-related molecular signatures and a novel octapeptide-repeat surface protein.</title>
        <authorList>
            <person name="Tanaka M."/>
            <person name="Makiuchi T."/>
            <person name="Komiyama T."/>
            <person name="Shiina T."/>
            <person name="Osaki K."/>
            <person name="Tachibana H."/>
        </authorList>
    </citation>
    <scope>NUCLEOTIDE SEQUENCE [LARGE SCALE GENOMIC DNA]</scope>
    <source>
        <strain evidence="2 3">P19-061405</strain>
    </source>
</reference>
<evidence type="ECO:0000256" key="1">
    <source>
        <dbReference type="SAM" id="Coils"/>
    </source>
</evidence>
<dbReference type="Proteomes" id="UP001628156">
    <property type="component" value="Unassembled WGS sequence"/>
</dbReference>
<comment type="caution">
    <text evidence="2">The sequence shown here is derived from an EMBL/GenBank/DDBJ whole genome shotgun (WGS) entry which is preliminary data.</text>
</comment>
<evidence type="ECO:0000313" key="3">
    <source>
        <dbReference type="Proteomes" id="UP001628156"/>
    </source>
</evidence>
<keyword evidence="3" id="KW-1185">Reference proteome</keyword>
<accession>A0ABQ0D996</accession>
<evidence type="ECO:0000313" key="2">
    <source>
        <dbReference type="EMBL" id="GAB1219420.1"/>
    </source>
</evidence>